<evidence type="ECO:0000256" key="1">
    <source>
        <dbReference type="SAM" id="MobiDB-lite"/>
    </source>
</evidence>
<feature type="chain" id="PRO_5040375793" evidence="2">
    <location>
        <begin position="24"/>
        <end position="553"/>
    </location>
</feature>
<protein>
    <submittedName>
        <fullName evidence="3">Uncharacterized protein</fullName>
    </submittedName>
</protein>
<feature type="region of interest" description="Disordered" evidence="1">
    <location>
        <begin position="117"/>
        <end position="180"/>
    </location>
</feature>
<feature type="signal peptide" evidence="2">
    <location>
        <begin position="1"/>
        <end position="23"/>
    </location>
</feature>
<evidence type="ECO:0000313" key="4">
    <source>
        <dbReference type="Proteomes" id="UP000886653"/>
    </source>
</evidence>
<sequence>MHLYYTIIAAIALATLLHPVAVAQDSNHLPLGSIRSAGTEKKNLTSVDDHKTVNQTVTSPQSTNPVNTTGTQADPKKNHIPLGINQVKPVGSEDKKITTIPATPVAVTLPGTLTLPATQTNASANSKSPTENSKTNFSLEDGATNSIPTHDSKLHKLPKLPKSPSIFGDKTPITAEADKTNTTKSTKLDELSAINKIPKNSKLPSIFGDKNITLQPNEKNKTNKTDDALTSNGTKLTKLVVNDAISNQDQKNTSSIKKSSKSFKNMNNNNNNKTAAIVDNSIPGKTVDDWLKVRPRNPLDKPLPSFVAHSLRKIEGAPPKAASEFSSFRSESRVTTVRTVSVTTQITRSSATRQIERVSGSWTPVEEGKAFKFNGGYEFGFRLSFGPTGLTFVNRVSPEVEIFYGRAGYVISYRGNFYQLPQWWYPALALPANWWAWEPDSLPLQCASTNERLNPSDCNNAFQQLADPWDRSFINVPSQGKVGYGGFCKATVICRNGAVRVPTSIIQYDADPLGRSGGVSLILQTCVNQGRGGWTTTAGDCMVSLESIYGSHY</sequence>
<keyword evidence="4" id="KW-1185">Reference proteome</keyword>
<evidence type="ECO:0000256" key="2">
    <source>
        <dbReference type="SAM" id="SignalP"/>
    </source>
</evidence>
<dbReference type="Proteomes" id="UP000886653">
    <property type="component" value="Unassembled WGS sequence"/>
</dbReference>
<accession>A0A9P6NE31</accession>
<proteinExistence type="predicted"/>
<keyword evidence="2" id="KW-0732">Signal</keyword>
<name>A0A9P6NE31_9BASI</name>
<dbReference type="EMBL" id="MU167296">
    <property type="protein sequence ID" value="KAG0144389.1"/>
    <property type="molecule type" value="Genomic_DNA"/>
</dbReference>
<dbReference type="AlphaFoldDB" id="A0A9P6NE31"/>
<evidence type="ECO:0000313" key="3">
    <source>
        <dbReference type="EMBL" id="KAG0144389.1"/>
    </source>
</evidence>
<feature type="compositionally biased region" description="Basic and acidic residues" evidence="1">
    <location>
        <begin position="40"/>
        <end position="52"/>
    </location>
</feature>
<comment type="caution">
    <text evidence="3">The sequence shown here is derived from an EMBL/GenBank/DDBJ whole genome shotgun (WGS) entry which is preliminary data.</text>
</comment>
<gene>
    <name evidence="3" type="ORF">CROQUDRAFT_724030</name>
</gene>
<feature type="compositionally biased region" description="Polar residues" evidence="1">
    <location>
        <begin position="53"/>
        <end position="72"/>
    </location>
</feature>
<feature type="region of interest" description="Disordered" evidence="1">
    <location>
        <begin position="208"/>
        <end position="230"/>
    </location>
</feature>
<feature type="region of interest" description="Disordered" evidence="1">
    <location>
        <begin position="40"/>
        <end position="89"/>
    </location>
</feature>
<feature type="compositionally biased region" description="Basic and acidic residues" evidence="1">
    <location>
        <begin position="218"/>
        <end position="227"/>
    </location>
</feature>
<feature type="compositionally biased region" description="Polar residues" evidence="1">
    <location>
        <begin position="117"/>
        <end position="149"/>
    </location>
</feature>
<reference evidence="3" key="1">
    <citation type="submission" date="2013-11" db="EMBL/GenBank/DDBJ databases">
        <title>Genome sequence of the fusiform rust pathogen reveals effectors for host alternation and coevolution with pine.</title>
        <authorList>
            <consortium name="DOE Joint Genome Institute"/>
            <person name="Smith K."/>
            <person name="Pendleton A."/>
            <person name="Kubisiak T."/>
            <person name="Anderson C."/>
            <person name="Salamov A."/>
            <person name="Aerts A."/>
            <person name="Riley R."/>
            <person name="Clum A."/>
            <person name="Lindquist E."/>
            <person name="Ence D."/>
            <person name="Campbell M."/>
            <person name="Kronenberg Z."/>
            <person name="Feau N."/>
            <person name="Dhillon B."/>
            <person name="Hamelin R."/>
            <person name="Burleigh J."/>
            <person name="Smith J."/>
            <person name="Yandell M."/>
            <person name="Nelson C."/>
            <person name="Grigoriev I."/>
            <person name="Davis J."/>
        </authorList>
    </citation>
    <scope>NUCLEOTIDE SEQUENCE</scope>
    <source>
        <strain evidence="3">G11</strain>
    </source>
</reference>
<organism evidence="3 4">
    <name type="scientific">Cronartium quercuum f. sp. fusiforme G11</name>
    <dbReference type="NCBI Taxonomy" id="708437"/>
    <lineage>
        <taxon>Eukaryota</taxon>
        <taxon>Fungi</taxon>
        <taxon>Dikarya</taxon>
        <taxon>Basidiomycota</taxon>
        <taxon>Pucciniomycotina</taxon>
        <taxon>Pucciniomycetes</taxon>
        <taxon>Pucciniales</taxon>
        <taxon>Coleosporiaceae</taxon>
        <taxon>Cronartium</taxon>
    </lineage>
</organism>